<dbReference type="InterPro" id="IPR052180">
    <property type="entry name" value="NhaC_Na-H+_Antiporter"/>
</dbReference>
<keyword evidence="5 9" id="KW-0812">Transmembrane</keyword>
<organism evidence="11 12">
    <name type="scientific">Halococcus thailandensis JCM 13552</name>
    <dbReference type="NCBI Taxonomy" id="1227457"/>
    <lineage>
        <taxon>Archaea</taxon>
        <taxon>Methanobacteriati</taxon>
        <taxon>Methanobacteriota</taxon>
        <taxon>Stenosarchaea group</taxon>
        <taxon>Halobacteria</taxon>
        <taxon>Halobacteriales</taxon>
        <taxon>Halococcaceae</taxon>
        <taxon>Halococcus</taxon>
    </lineage>
</organism>
<keyword evidence="4" id="KW-1003">Cell membrane</keyword>
<evidence type="ECO:0000313" key="12">
    <source>
        <dbReference type="Proteomes" id="UP000011680"/>
    </source>
</evidence>
<comment type="subcellular location">
    <subcellularLocation>
        <location evidence="1">Cell membrane</location>
        <topology evidence="1">Multi-pass membrane protein</topology>
    </subcellularLocation>
</comment>
<dbReference type="Pfam" id="PF03553">
    <property type="entry name" value="Na_H_antiporter"/>
    <property type="match status" value="1"/>
</dbReference>
<feature type="transmembrane region" description="Helical" evidence="9">
    <location>
        <begin position="255"/>
        <end position="271"/>
    </location>
</feature>
<dbReference type="PATRIC" id="fig|1227457.3.peg.282"/>
<dbReference type="AlphaFoldDB" id="M0NGD3"/>
<evidence type="ECO:0000256" key="1">
    <source>
        <dbReference type="ARBA" id="ARBA00004651"/>
    </source>
</evidence>
<evidence type="ECO:0000256" key="6">
    <source>
        <dbReference type="ARBA" id="ARBA00022989"/>
    </source>
</evidence>
<feature type="domain" description="Na+/H+ antiporter NhaC-like C-terminal" evidence="10">
    <location>
        <begin position="31"/>
        <end position="233"/>
    </location>
</feature>
<evidence type="ECO:0000259" key="10">
    <source>
        <dbReference type="Pfam" id="PF03553"/>
    </source>
</evidence>
<proteinExistence type="inferred from homology"/>
<feature type="transmembrane region" description="Helical" evidence="9">
    <location>
        <begin position="216"/>
        <end position="235"/>
    </location>
</feature>
<dbReference type="InterPro" id="IPR018461">
    <property type="entry name" value="Na/H_Antiport_NhaC-like_C"/>
</dbReference>
<dbReference type="GO" id="GO:0005886">
    <property type="term" value="C:plasma membrane"/>
    <property type="evidence" value="ECO:0007669"/>
    <property type="project" value="UniProtKB-SubCell"/>
</dbReference>
<dbReference type="RefSeq" id="WP_007736900.1">
    <property type="nucleotide sequence ID" value="NZ_AOMF01000030.1"/>
</dbReference>
<dbReference type="STRING" id="1227457.C451_01583"/>
<feature type="transmembrane region" description="Helical" evidence="9">
    <location>
        <begin position="384"/>
        <end position="407"/>
    </location>
</feature>
<evidence type="ECO:0000256" key="4">
    <source>
        <dbReference type="ARBA" id="ARBA00022475"/>
    </source>
</evidence>
<feature type="transmembrane region" description="Helical" evidence="9">
    <location>
        <begin position="87"/>
        <end position="108"/>
    </location>
</feature>
<dbReference type="Proteomes" id="UP000011680">
    <property type="component" value="Unassembled WGS sequence"/>
</dbReference>
<evidence type="ECO:0000256" key="5">
    <source>
        <dbReference type="ARBA" id="ARBA00022692"/>
    </source>
</evidence>
<dbReference type="eggNOG" id="arCOG02009">
    <property type="taxonomic scope" value="Archaea"/>
</dbReference>
<feature type="transmembrane region" description="Helical" evidence="9">
    <location>
        <begin position="428"/>
        <end position="453"/>
    </location>
</feature>
<evidence type="ECO:0000313" key="11">
    <source>
        <dbReference type="EMBL" id="EMA56603.1"/>
    </source>
</evidence>
<dbReference type="GO" id="GO:0015297">
    <property type="term" value="F:antiporter activity"/>
    <property type="evidence" value="ECO:0007669"/>
    <property type="project" value="UniProtKB-KW"/>
</dbReference>
<keyword evidence="6 9" id="KW-1133">Transmembrane helix</keyword>
<feature type="transmembrane region" description="Helical" evidence="9">
    <location>
        <begin position="55"/>
        <end position="75"/>
    </location>
</feature>
<dbReference type="PANTHER" id="PTHR33451">
    <property type="entry name" value="MALATE-2H(+)/NA(+)-LACTATE ANTIPORTER"/>
    <property type="match status" value="1"/>
</dbReference>
<gene>
    <name evidence="11" type="ORF">C451_01583</name>
</gene>
<evidence type="ECO:0000256" key="8">
    <source>
        <dbReference type="ARBA" id="ARBA00038435"/>
    </source>
</evidence>
<evidence type="ECO:0000256" key="3">
    <source>
        <dbReference type="ARBA" id="ARBA00022449"/>
    </source>
</evidence>
<reference evidence="11 12" key="1">
    <citation type="journal article" date="2014" name="PLoS Genet.">
        <title>Phylogenetically driven sequencing of extremely halophilic archaea reveals strategies for static and dynamic osmo-response.</title>
        <authorList>
            <person name="Becker E.A."/>
            <person name="Seitzer P.M."/>
            <person name="Tritt A."/>
            <person name="Larsen D."/>
            <person name="Krusor M."/>
            <person name="Yao A.I."/>
            <person name="Wu D."/>
            <person name="Madern D."/>
            <person name="Eisen J.A."/>
            <person name="Darling A.E."/>
            <person name="Facciotti M.T."/>
        </authorList>
    </citation>
    <scope>NUCLEOTIDE SEQUENCE [LARGE SCALE GENOMIC DNA]</scope>
    <source>
        <strain evidence="11 12">JCM 13552</strain>
    </source>
</reference>
<sequence length="513" mass="54282">MSTTDDSTNQQRQKENDEDFIQFYGGKLISSVPLVIFVIWSIVQTAVFQVSDTNGLVVGSVFSLLIGMVFVKGPIVPYANAIFEGMAQRVVATAIIALMWALMFANILQSGNFVQGLVWTALNINVGGSLFPAVTFILTAVFGLAVGTSFGTAVTFTTLFYPAGILLGSNPLLLFGAILSGAILGDHLAPVSDTTIVSAVTQSADIGGVVASRFKYVLLAVIPTVLLYALAGMVLPGVSIAGDTSKILAQNSNPIGLVHLCSLGIVIYLAIKGRHILVTISTGILVATILNIGLGLAKISDLFLLTIPENVWSSGFSTIIPFVTVGSSTGISGAIYSGVTGAFSTSILLLLILAMTQIMSNGGVFELILNWIVENVKTVKSAELAIVGSSAVLNSFFVVHTSAEIILGPYISQLGKRFNVNGYRRANLLDTPLAGVAAFFPWAGPVLLGYGVMSGTLVQDYSWFTKEIVVNTAYIAPFVFYGWFVLIAIIASALTGFGREYTTDDLPEEVSRI</sequence>
<keyword evidence="3" id="KW-0050">Antiport</keyword>
<protein>
    <submittedName>
        <fullName evidence="11">Na+/H+ antiporter NhaC-like protein</fullName>
    </submittedName>
</protein>
<dbReference type="OrthoDB" id="200039at2157"/>
<feature type="transmembrane region" description="Helical" evidence="9">
    <location>
        <begin position="129"/>
        <end position="153"/>
    </location>
</feature>
<feature type="transmembrane region" description="Helical" evidence="9">
    <location>
        <begin position="348"/>
        <end position="372"/>
    </location>
</feature>
<dbReference type="EMBL" id="AOMF01000030">
    <property type="protein sequence ID" value="EMA56603.1"/>
    <property type="molecule type" value="Genomic_DNA"/>
</dbReference>
<feature type="transmembrane region" description="Helical" evidence="9">
    <location>
        <begin position="20"/>
        <end position="43"/>
    </location>
</feature>
<accession>M0NGD3</accession>
<evidence type="ECO:0000256" key="7">
    <source>
        <dbReference type="ARBA" id="ARBA00023136"/>
    </source>
</evidence>
<feature type="transmembrane region" description="Helical" evidence="9">
    <location>
        <begin position="473"/>
        <end position="494"/>
    </location>
</feature>
<comment type="caution">
    <text evidence="11">The sequence shown here is derived from an EMBL/GenBank/DDBJ whole genome shotgun (WGS) entry which is preliminary data.</text>
</comment>
<feature type="transmembrane region" description="Helical" evidence="9">
    <location>
        <begin position="159"/>
        <end position="184"/>
    </location>
</feature>
<name>M0NGD3_9EURY</name>
<evidence type="ECO:0000256" key="9">
    <source>
        <dbReference type="SAM" id="Phobius"/>
    </source>
</evidence>
<keyword evidence="12" id="KW-1185">Reference proteome</keyword>
<comment type="similarity">
    <text evidence="8">Belongs to the NhaC Na(+)/H(+) (TC 2.A.35) antiporter family.</text>
</comment>
<feature type="transmembrane region" description="Helical" evidence="9">
    <location>
        <begin position="316"/>
        <end position="336"/>
    </location>
</feature>
<keyword evidence="2" id="KW-0813">Transport</keyword>
<keyword evidence="7 9" id="KW-0472">Membrane</keyword>
<dbReference type="PANTHER" id="PTHR33451:SF3">
    <property type="entry name" value="MALATE-2H(+)_NA(+)-LACTATE ANTIPORTER"/>
    <property type="match status" value="1"/>
</dbReference>
<evidence type="ECO:0000256" key="2">
    <source>
        <dbReference type="ARBA" id="ARBA00022448"/>
    </source>
</evidence>
<feature type="transmembrane region" description="Helical" evidence="9">
    <location>
        <begin position="276"/>
        <end position="296"/>
    </location>
</feature>